<proteinExistence type="predicted"/>
<feature type="transmembrane region" description="Helical" evidence="1">
    <location>
        <begin position="116"/>
        <end position="145"/>
    </location>
</feature>
<feature type="transmembrane region" description="Helical" evidence="1">
    <location>
        <begin position="90"/>
        <end position="110"/>
    </location>
</feature>
<protein>
    <submittedName>
        <fullName evidence="2">Uncharacterized protein</fullName>
    </submittedName>
</protein>
<feature type="transmembrane region" description="Helical" evidence="1">
    <location>
        <begin position="37"/>
        <end position="57"/>
    </location>
</feature>
<sequence>MPFFDDNKNVGLLLLLLGFLTIVTGIVMAATHGNRSVVGGIVGAVGGIICGLLYLIAGYNIRESSDKIKGIIPLIGGIVGLKTIDYGNKISVFALVLMVFGVGEIVYALFNAIAFAILGFAVVAVIVLVLAILVGIFFIYVSTVISGDRKSSSGNTLWIILLIFVILGIIQRILSITGISTAHLIMTVLTAVCAIVIYIYLLFMTISPEVKTILDVK</sequence>
<dbReference type="GeneID" id="24818049"/>
<dbReference type="EMBL" id="CP010070">
    <property type="protein sequence ID" value="AIZ56273.1"/>
    <property type="molecule type" value="Genomic_DNA"/>
</dbReference>
<keyword evidence="1" id="KW-0812">Transmembrane</keyword>
<name>A0A0A7LB88_9ARCH</name>
<reference evidence="2 3" key="1">
    <citation type="journal article" date="2014" name="Appl. Environ. Microbiol.">
        <title>Comparative Genome Analysis of 'Candidatus Methanoplasma termitum' Indicates a New Mode of Energy Metabolism in the Seventh Order of Methanogens.</title>
        <authorList>
            <person name="Lang K."/>
            <person name="Schuldes J."/>
            <person name="Klingl A."/>
            <person name="Poehlein A."/>
            <person name="Daniel R."/>
            <person name="Brune A."/>
        </authorList>
    </citation>
    <scope>NUCLEOTIDE SEQUENCE [LARGE SCALE GENOMIC DNA]</scope>
    <source>
        <strain evidence="3">Mpt1</strain>
    </source>
</reference>
<organism evidence="2 3">
    <name type="scientific">Candidatus Methanoplasma termitum</name>
    <dbReference type="NCBI Taxonomy" id="1577791"/>
    <lineage>
        <taxon>Archaea</taxon>
        <taxon>Methanobacteriati</taxon>
        <taxon>Thermoplasmatota</taxon>
        <taxon>Thermoplasmata</taxon>
        <taxon>Methanomassiliicoccales</taxon>
        <taxon>Methanomassiliicoccaceae</taxon>
        <taxon>Candidatus Methanoplasma</taxon>
    </lineage>
</organism>
<feature type="transmembrane region" description="Helical" evidence="1">
    <location>
        <begin position="12"/>
        <end position="31"/>
    </location>
</feature>
<keyword evidence="1" id="KW-1133">Transmembrane helix</keyword>
<accession>A0A0A7LB88</accession>
<dbReference type="RefSeq" id="WP_048111603.1">
    <property type="nucleotide sequence ID" value="NZ_CP010070.1"/>
</dbReference>
<evidence type="ECO:0000256" key="1">
    <source>
        <dbReference type="SAM" id="Phobius"/>
    </source>
</evidence>
<dbReference type="STRING" id="1577791.Mpt1_c03790"/>
<gene>
    <name evidence="2" type="ORF">Mpt1_c03790</name>
</gene>
<evidence type="ECO:0000313" key="3">
    <source>
        <dbReference type="Proteomes" id="UP000030787"/>
    </source>
</evidence>
<dbReference type="HOGENOM" id="CLU_1269863_0_0_2"/>
<keyword evidence="3" id="KW-1185">Reference proteome</keyword>
<dbReference type="KEGG" id="mear:Mpt1_c03790"/>
<dbReference type="AlphaFoldDB" id="A0A0A7LB88"/>
<feature type="transmembrane region" description="Helical" evidence="1">
    <location>
        <begin position="157"/>
        <end position="176"/>
    </location>
</feature>
<feature type="transmembrane region" description="Helical" evidence="1">
    <location>
        <begin position="182"/>
        <end position="203"/>
    </location>
</feature>
<evidence type="ECO:0000313" key="2">
    <source>
        <dbReference type="EMBL" id="AIZ56273.1"/>
    </source>
</evidence>
<dbReference type="Proteomes" id="UP000030787">
    <property type="component" value="Chromosome"/>
</dbReference>
<keyword evidence="1" id="KW-0472">Membrane</keyword>